<protein>
    <submittedName>
        <fullName evidence="2">Uncharacterized protein</fullName>
    </submittedName>
</protein>
<dbReference type="GeneID" id="63209746"/>
<keyword evidence="3" id="KW-1185">Reference proteome</keyword>
<reference evidence="2 3" key="1">
    <citation type="submission" date="2019-07" db="EMBL/GenBank/DDBJ databases">
        <authorList>
            <person name="Divens A.M."/>
            <person name="Garlena R.A."/>
            <person name="Russell D.A."/>
            <person name="Pope W.H."/>
            <person name="Jacobs-Sera D."/>
            <person name="Hatfull G.F."/>
        </authorList>
    </citation>
    <scope>NUCLEOTIDE SEQUENCE [LARGE SCALE GENOMIC DNA]</scope>
</reference>
<evidence type="ECO:0000313" key="2">
    <source>
        <dbReference type="EMBL" id="QFG14315.1"/>
    </source>
</evidence>
<dbReference type="Proteomes" id="UP000326801">
    <property type="component" value="Segment"/>
</dbReference>
<keyword evidence="1" id="KW-0472">Membrane</keyword>
<dbReference type="KEGG" id="vg:63209746"/>
<name>A0A5J6TU19_9CAUD</name>
<accession>A0A5J6TU19</accession>
<feature type="transmembrane region" description="Helical" evidence="1">
    <location>
        <begin position="6"/>
        <end position="31"/>
    </location>
</feature>
<organism evidence="2 3">
    <name type="scientific">Mycobacterium phage Tourach</name>
    <dbReference type="NCBI Taxonomy" id="2599882"/>
    <lineage>
        <taxon>Viruses</taxon>
        <taxon>Duplodnaviria</taxon>
        <taxon>Heunggongvirae</taxon>
        <taxon>Uroviricota</taxon>
        <taxon>Caudoviricetes</taxon>
        <taxon>Vilmaviridae</taxon>
        <taxon>Lclasvirinae</taxon>
        <taxon>Faithunavirus</taxon>
        <taxon>Faithunavirus tourach</taxon>
    </lineage>
</organism>
<keyword evidence="1" id="KW-1133">Transmembrane helix</keyword>
<dbReference type="EMBL" id="MN234228">
    <property type="protein sequence ID" value="QFG14315.1"/>
    <property type="molecule type" value="Genomic_DNA"/>
</dbReference>
<evidence type="ECO:0000313" key="3">
    <source>
        <dbReference type="Proteomes" id="UP000326801"/>
    </source>
</evidence>
<proteinExistence type="predicted"/>
<sequence length="46" mass="5182">MEPILATVGVLFLVGFAAFFGLIACFIWSVYKELRGPLSGKRRNHR</sequence>
<gene>
    <name evidence="2" type="primary">77</name>
    <name evidence="2" type="ORF">PBI_TOURACH_77</name>
</gene>
<dbReference type="RefSeq" id="YP_010013175.1">
    <property type="nucleotide sequence ID" value="NC_053509.1"/>
</dbReference>
<keyword evidence="1" id="KW-0812">Transmembrane</keyword>
<evidence type="ECO:0000256" key="1">
    <source>
        <dbReference type="SAM" id="Phobius"/>
    </source>
</evidence>